<evidence type="ECO:0000313" key="3">
    <source>
        <dbReference type="Proteomes" id="UP001165342"/>
    </source>
</evidence>
<dbReference type="EMBL" id="JAMGBE010000003">
    <property type="protein sequence ID" value="MCL6730695.1"/>
    <property type="molecule type" value="Genomic_DNA"/>
</dbReference>
<reference evidence="2" key="1">
    <citation type="submission" date="2022-05" db="EMBL/GenBank/DDBJ databases">
        <authorList>
            <person name="Jo J.-H."/>
            <person name="Im W.-T."/>
        </authorList>
    </citation>
    <scope>NUCLEOTIDE SEQUENCE</scope>
    <source>
        <strain evidence="2">SE220</strain>
    </source>
</reference>
<feature type="chain" id="PRO_5045877760" evidence="1">
    <location>
        <begin position="23"/>
        <end position="279"/>
    </location>
</feature>
<accession>A0ABT0S496</accession>
<dbReference type="RefSeq" id="WP_249832164.1">
    <property type="nucleotide sequence ID" value="NZ_JAMGBE010000003.1"/>
</dbReference>
<name>A0ABT0S496_9SPHN</name>
<protein>
    <submittedName>
        <fullName evidence="2">DUF5694 domain-containing protein</fullName>
    </submittedName>
</protein>
<dbReference type="Proteomes" id="UP001165342">
    <property type="component" value="Unassembled WGS sequence"/>
</dbReference>
<proteinExistence type="predicted"/>
<dbReference type="InterPro" id="IPR043749">
    <property type="entry name" value="DUF5694"/>
</dbReference>
<keyword evidence="3" id="KW-1185">Reference proteome</keyword>
<sequence length="279" mass="30746">MLKSLLPVAALAGFAVPAHSQAADPIEVMVLGTYHMGNPGRDLVNVRADDVTAPKRQAELQAVADAIAAWKPTKVLVEAERPAPFTMASYRAFTPDMLKTNPNEVYQIGYRIALEMHHLDVYGFDEQGGEGEPDYFPYGKVEDYAKAHGQMPLLDQQIGFFKNQAAQQEKVQATLSIADLLALHNNPERIKADHRRGYYALLAIGDAEQQPGAELNAYWYMRNAKMFAKIGLIGKPGDRLLVLVGAGHAYWLRHFAESTPGYRLVDPLPYLAKAAATAK</sequence>
<evidence type="ECO:0000313" key="2">
    <source>
        <dbReference type="EMBL" id="MCL6730695.1"/>
    </source>
</evidence>
<organism evidence="2 3">
    <name type="scientific">Sphingomonas hankyongi</name>
    <dbReference type="NCBI Taxonomy" id="2908209"/>
    <lineage>
        <taxon>Bacteria</taxon>
        <taxon>Pseudomonadati</taxon>
        <taxon>Pseudomonadota</taxon>
        <taxon>Alphaproteobacteria</taxon>
        <taxon>Sphingomonadales</taxon>
        <taxon>Sphingomonadaceae</taxon>
        <taxon>Sphingomonas</taxon>
    </lineage>
</organism>
<dbReference type="Pfam" id="PF18950">
    <property type="entry name" value="DUF5694"/>
    <property type="match status" value="1"/>
</dbReference>
<keyword evidence="1" id="KW-0732">Signal</keyword>
<evidence type="ECO:0000256" key="1">
    <source>
        <dbReference type="SAM" id="SignalP"/>
    </source>
</evidence>
<comment type="caution">
    <text evidence="2">The sequence shown here is derived from an EMBL/GenBank/DDBJ whole genome shotgun (WGS) entry which is preliminary data.</text>
</comment>
<gene>
    <name evidence="2" type="ORF">LZ538_11625</name>
</gene>
<feature type="signal peptide" evidence="1">
    <location>
        <begin position="1"/>
        <end position="22"/>
    </location>
</feature>